<dbReference type="GO" id="GO:0005886">
    <property type="term" value="C:plasma membrane"/>
    <property type="evidence" value="ECO:0007669"/>
    <property type="project" value="TreeGrafter"/>
</dbReference>
<accession>A0A9Q0FJU1</accession>
<sequence>MFLPISYSCCPCSDMFPSRSVSTCSFLVLQLCFYIHSAIVCFFFLFVLLNCIIRTVAEAHDHLDPNGNITIKWDLISWTPDGYVAVVTISNFQKYRNIKKPGWTLGWTWARKEIIWAMMGAQTTEQGDCSKFKGNIPHSCKKNPTAVDLLPGTPYNQQIANCCKAGVLSSWGKDPSASVSAFQISVGIAGTTNRTVQLPRNFTFLGPGKGYRCGPAKIVRPTVFQSPDGRRKTQALSKCSNLICHIFLFPSAKSSRNLVCITYLYIICQKS</sequence>
<evidence type="ECO:0000256" key="4">
    <source>
        <dbReference type="SAM" id="Phobius"/>
    </source>
</evidence>
<comment type="caution">
    <text evidence="5">The sequence shown here is derived from an EMBL/GenBank/DDBJ whole genome shotgun (WGS) entry which is preliminary data.</text>
</comment>
<keyword evidence="3" id="KW-0325">Glycoprotein</keyword>
<keyword evidence="4" id="KW-0472">Membrane</keyword>
<dbReference type="PANTHER" id="PTHR31673">
    <property type="entry name" value="PROTEIN COBRA"/>
    <property type="match status" value="1"/>
</dbReference>
<dbReference type="InterPro" id="IPR006918">
    <property type="entry name" value="COBRA_pln"/>
</dbReference>
<organism evidence="5 6">
    <name type="scientific">Turnera subulata</name>
    <dbReference type="NCBI Taxonomy" id="218843"/>
    <lineage>
        <taxon>Eukaryota</taxon>
        <taxon>Viridiplantae</taxon>
        <taxon>Streptophyta</taxon>
        <taxon>Embryophyta</taxon>
        <taxon>Tracheophyta</taxon>
        <taxon>Spermatophyta</taxon>
        <taxon>Magnoliopsida</taxon>
        <taxon>eudicotyledons</taxon>
        <taxon>Gunneridae</taxon>
        <taxon>Pentapetalae</taxon>
        <taxon>rosids</taxon>
        <taxon>fabids</taxon>
        <taxon>Malpighiales</taxon>
        <taxon>Passifloraceae</taxon>
        <taxon>Turnera</taxon>
    </lineage>
</organism>
<keyword evidence="4" id="KW-1133">Transmembrane helix</keyword>
<dbReference type="PIRSF" id="PIRSF038122">
    <property type="entry name" value="COBRA"/>
    <property type="match status" value="1"/>
</dbReference>
<keyword evidence="4" id="KW-0812">Transmembrane</keyword>
<reference evidence="5" key="1">
    <citation type="submission" date="2022-02" db="EMBL/GenBank/DDBJ databases">
        <authorList>
            <person name="Henning P.M."/>
            <person name="McCubbin A.G."/>
            <person name="Shore J.S."/>
        </authorList>
    </citation>
    <scope>NUCLEOTIDE SEQUENCE</scope>
    <source>
        <strain evidence="5">F60SS</strain>
        <tissue evidence="5">Leaves</tissue>
    </source>
</reference>
<keyword evidence="6" id="KW-1185">Reference proteome</keyword>
<evidence type="ECO:0000256" key="1">
    <source>
        <dbReference type="ARBA" id="ARBA00005507"/>
    </source>
</evidence>
<evidence type="ECO:0000313" key="5">
    <source>
        <dbReference type="EMBL" id="KAJ4832767.1"/>
    </source>
</evidence>
<gene>
    <name evidence="5" type="ORF">Tsubulata_047614</name>
</gene>
<evidence type="ECO:0008006" key="7">
    <source>
        <dbReference type="Google" id="ProtNLM"/>
    </source>
</evidence>
<dbReference type="GO" id="GO:0052324">
    <property type="term" value="P:plant-type cell wall cellulose biosynthetic process"/>
    <property type="evidence" value="ECO:0007669"/>
    <property type="project" value="TreeGrafter"/>
</dbReference>
<dbReference type="OrthoDB" id="1724830at2759"/>
<protein>
    <recommendedName>
        <fullName evidence="7">COBRA-like protein</fullName>
    </recommendedName>
</protein>
<evidence type="ECO:0000256" key="2">
    <source>
        <dbReference type="ARBA" id="ARBA00022729"/>
    </source>
</evidence>
<dbReference type="EMBL" id="JAKUCV010005079">
    <property type="protein sequence ID" value="KAJ4832767.1"/>
    <property type="molecule type" value="Genomic_DNA"/>
</dbReference>
<evidence type="ECO:0000256" key="3">
    <source>
        <dbReference type="ARBA" id="ARBA00023180"/>
    </source>
</evidence>
<keyword evidence="2" id="KW-0732">Signal</keyword>
<feature type="transmembrane region" description="Helical" evidence="4">
    <location>
        <begin position="26"/>
        <end position="49"/>
    </location>
</feature>
<dbReference type="GO" id="GO:0010215">
    <property type="term" value="P:cellulose microfibril organization"/>
    <property type="evidence" value="ECO:0007669"/>
    <property type="project" value="InterPro"/>
</dbReference>
<evidence type="ECO:0000313" key="6">
    <source>
        <dbReference type="Proteomes" id="UP001141552"/>
    </source>
</evidence>
<name>A0A9Q0FJU1_9ROSI</name>
<reference evidence="5" key="2">
    <citation type="journal article" date="2023" name="Plants (Basel)">
        <title>Annotation of the Turnera subulata (Passifloraceae) Draft Genome Reveals the S-Locus Evolved after the Divergence of Turneroideae from Passifloroideae in a Stepwise Manner.</title>
        <authorList>
            <person name="Henning P.M."/>
            <person name="Roalson E.H."/>
            <person name="Mir W."/>
            <person name="McCubbin A.G."/>
            <person name="Shore J.S."/>
        </authorList>
    </citation>
    <scope>NUCLEOTIDE SEQUENCE</scope>
    <source>
        <strain evidence="5">F60SS</strain>
    </source>
</reference>
<dbReference type="PANTHER" id="PTHR31673:SF26">
    <property type="entry name" value="COBRA-LIKE PROTEIN"/>
    <property type="match status" value="1"/>
</dbReference>
<dbReference type="AlphaFoldDB" id="A0A9Q0FJU1"/>
<proteinExistence type="inferred from homology"/>
<dbReference type="Proteomes" id="UP001141552">
    <property type="component" value="Unassembled WGS sequence"/>
</dbReference>
<dbReference type="Pfam" id="PF04833">
    <property type="entry name" value="COBRA"/>
    <property type="match status" value="1"/>
</dbReference>
<comment type="similarity">
    <text evidence="1">Belongs to the COBRA family.</text>
</comment>